<dbReference type="InterPro" id="IPR008999">
    <property type="entry name" value="Actin-crosslinking"/>
</dbReference>
<evidence type="ECO:0000259" key="1">
    <source>
        <dbReference type="Pfam" id="PF04601"/>
    </source>
</evidence>
<dbReference type="SUPFAM" id="SSF50405">
    <property type="entry name" value="Actin-crosslinking proteins"/>
    <property type="match status" value="1"/>
</dbReference>
<proteinExistence type="predicted"/>
<dbReference type="Proteomes" id="UP001408789">
    <property type="component" value="Unassembled WGS sequence"/>
</dbReference>
<sequence>MNDQRVRITAAFLQCFWVDVSSRLLYNFVRLKSVYGKYLTASEEQKLMGESGRKVLQTLPQKLNSSLDWEQIRDGFQVPLKTCYGNYLRDNSGLPPSRHSITHEIPSRHQDWIPWDVETVEARQVEPPLETISPGPTEVC</sequence>
<name>A0AAP0CYY5_9ASTR</name>
<feature type="domain" description="DUF569" evidence="1">
    <location>
        <begin position="25"/>
        <end position="115"/>
    </location>
</feature>
<comment type="caution">
    <text evidence="2">The sequence shown here is derived from an EMBL/GenBank/DDBJ whole genome shotgun (WGS) entry which is preliminary data.</text>
</comment>
<dbReference type="AlphaFoldDB" id="A0AAP0CYY5"/>
<reference evidence="2 3" key="1">
    <citation type="submission" date="2024-04" db="EMBL/GenBank/DDBJ databases">
        <title>The reference genome of an endangered Asteraceae, Deinandra increscens subsp. villosa, native to the Central Coast of California.</title>
        <authorList>
            <person name="Guilliams M."/>
            <person name="Hasenstab-Lehman K."/>
            <person name="Meyer R."/>
            <person name="Mcevoy S."/>
        </authorList>
    </citation>
    <scope>NUCLEOTIDE SEQUENCE [LARGE SCALE GENOMIC DNA]</scope>
    <source>
        <tissue evidence="2">Leaf</tissue>
    </source>
</reference>
<dbReference type="PANTHER" id="PTHR31205:SF89">
    <property type="entry name" value="DUF569 DOMAIN-CONTAINING PROTEIN"/>
    <property type="match status" value="1"/>
</dbReference>
<protein>
    <recommendedName>
        <fullName evidence="1">DUF569 domain-containing protein</fullName>
    </recommendedName>
</protein>
<accession>A0AAP0CYY5</accession>
<dbReference type="PANTHER" id="PTHR31205">
    <property type="entry name" value="ACTIN CROSS-LINKING PROTEIN (DUF569)"/>
    <property type="match status" value="1"/>
</dbReference>
<gene>
    <name evidence="2" type="ORF">SSX86_014848</name>
</gene>
<evidence type="ECO:0000313" key="3">
    <source>
        <dbReference type="Proteomes" id="UP001408789"/>
    </source>
</evidence>
<dbReference type="Pfam" id="PF04601">
    <property type="entry name" value="DUF569"/>
    <property type="match status" value="1"/>
</dbReference>
<keyword evidence="3" id="KW-1185">Reference proteome</keyword>
<dbReference type="InterPro" id="IPR007679">
    <property type="entry name" value="DUF569"/>
</dbReference>
<dbReference type="EMBL" id="JBCNJP010000016">
    <property type="protein sequence ID" value="KAK9065449.1"/>
    <property type="molecule type" value="Genomic_DNA"/>
</dbReference>
<organism evidence="2 3">
    <name type="scientific">Deinandra increscens subsp. villosa</name>
    <dbReference type="NCBI Taxonomy" id="3103831"/>
    <lineage>
        <taxon>Eukaryota</taxon>
        <taxon>Viridiplantae</taxon>
        <taxon>Streptophyta</taxon>
        <taxon>Embryophyta</taxon>
        <taxon>Tracheophyta</taxon>
        <taxon>Spermatophyta</taxon>
        <taxon>Magnoliopsida</taxon>
        <taxon>eudicotyledons</taxon>
        <taxon>Gunneridae</taxon>
        <taxon>Pentapetalae</taxon>
        <taxon>asterids</taxon>
        <taxon>campanulids</taxon>
        <taxon>Asterales</taxon>
        <taxon>Asteraceae</taxon>
        <taxon>Asteroideae</taxon>
        <taxon>Heliantheae alliance</taxon>
        <taxon>Madieae</taxon>
        <taxon>Madiinae</taxon>
        <taxon>Deinandra</taxon>
    </lineage>
</organism>
<evidence type="ECO:0000313" key="2">
    <source>
        <dbReference type="EMBL" id="KAK9065449.1"/>
    </source>
</evidence>